<evidence type="ECO:0000256" key="1">
    <source>
        <dbReference type="SAM" id="Phobius"/>
    </source>
</evidence>
<gene>
    <name evidence="2" type="ORF">ACIGXA_18140</name>
</gene>
<keyword evidence="1" id="KW-0812">Transmembrane</keyword>
<protein>
    <submittedName>
        <fullName evidence="2">DUF1049 domain-containing protein</fullName>
    </submittedName>
</protein>
<comment type="caution">
    <text evidence="2">The sequence shown here is derived from an EMBL/GenBank/DDBJ whole genome shotgun (WGS) entry which is preliminary data.</text>
</comment>
<organism evidence="2 3">
    <name type="scientific">Streptomyces fildesensis</name>
    <dbReference type="NCBI Taxonomy" id="375757"/>
    <lineage>
        <taxon>Bacteria</taxon>
        <taxon>Bacillati</taxon>
        <taxon>Actinomycetota</taxon>
        <taxon>Actinomycetes</taxon>
        <taxon>Kitasatosporales</taxon>
        <taxon>Streptomycetaceae</taxon>
        <taxon>Streptomyces</taxon>
    </lineage>
</organism>
<keyword evidence="3" id="KW-1185">Reference proteome</keyword>
<name>A0ABW8C7N1_9ACTN</name>
<keyword evidence="1" id="KW-0472">Membrane</keyword>
<evidence type="ECO:0000313" key="2">
    <source>
        <dbReference type="EMBL" id="MFI9102440.1"/>
    </source>
</evidence>
<dbReference type="Proteomes" id="UP001614394">
    <property type="component" value="Unassembled WGS sequence"/>
</dbReference>
<reference evidence="2 3" key="1">
    <citation type="submission" date="2024-10" db="EMBL/GenBank/DDBJ databases">
        <title>The Natural Products Discovery Center: Release of the First 8490 Sequenced Strains for Exploring Actinobacteria Biosynthetic Diversity.</title>
        <authorList>
            <person name="Kalkreuter E."/>
            <person name="Kautsar S.A."/>
            <person name="Yang D."/>
            <person name="Bader C.D."/>
            <person name="Teijaro C.N."/>
            <person name="Fluegel L."/>
            <person name="Davis C.M."/>
            <person name="Simpson J.R."/>
            <person name="Lauterbach L."/>
            <person name="Steele A.D."/>
            <person name="Gui C."/>
            <person name="Meng S."/>
            <person name="Li G."/>
            <person name="Viehrig K."/>
            <person name="Ye F."/>
            <person name="Su P."/>
            <person name="Kiefer A.F."/>
            <person name="Nichols A."/>
            <person name="Cepeda A.J."/>
            <person name="Yan W."/>
            <person name="Fan B."/>
            <person name="Jiang Y."/>
            <person name="Adhikari A."/>
            <person name="Zheng C.-J."/>
            <person name="Schuster L."/>
            <person name="Cowan T.M."/>
            <person name="Smanski M.J."/>
            <person name="Chevrette M.G."/>
            <person name="De Carvalho L.P.S."/>
            <person name="Shen B."/>
        </authorList>
    </citation>
    <scope>NUCLEOTIDE SEQUENCE [LARGE SCALE GENOMIC DNA]</scope>
    <source>
        <strain evidence="2 3">NPDC053399</strain>
    </source>
</reference>
<feature type="transmembrane region" description="Helical" evidence="1">
    <location>
        <begin position="20"/>
        <end position="36"/>
    </location>
</feature>
<dbReference type="EMBL" id="JBITYG010000005">
    <property type="protein sequence ID" value="MFI9102440.1"/>
    <property type="molecule type" value="Genomic_DNA"/>
</dbReference>
<evidence type="ECO:0000313" key="3">
    <source>
        <dbReference type="Proteomes" id="UP001614394"/>
    </source>
</evidence>
<keyword evidence="1" id="KW-1133">Transmembrane helix</keyword>
<sequence>MSPDKSTSSRKSGREWLTPGRIVVAVLAVLGLVFIFENTRQVKIRLIIPEVTMPLWLAMLAVAIIGGICGAYFSRRKK</sequence>
<feature type="transmembrane region" description="Helical" evidence="1">
    <location>
        <begin position="56"/>
        <end position="74"/>
    </location>
</feature>
<accession>A0ABW8C7N1</accession>
<proteinExistence type="predicted"/>
<dbReference type="RefSeq" id="WP_399650159.1">
    <property type="nucleotide sequence ID" value="NZ_JBITYG010000005.1"/>
</dbReference>